<sequence length="119" mass="13025">MKFYTKIFVDANVELADLITHVSRIVDGTVSIDTVLTNALELDVKRNDLGSSACHNIDDGFLAYGFTVEIVNTVDMLFDLYLEAVGNIMMNLSERGHSVVASCGWEEKLPGGGRIIVSK</sequence>
<dbReference type="Proteomes" id="UP001156690">
    <property type="component" value="Unassembled WGS sequence"/>
</dbReference>
<evidence type="ECO:0000313" key="1">
    <source>
        <dbReference type="EMBL" id="GLQ75833.1"/>
    </source>
</evidence>
<keyword evidence="2" id="KW-1185">Reference proteome</keyword>
<organism evidence="1 2">
    <name type="scientific">Vibrio penaeicida</name>
    <dbReference type="NCBI Taxonomy" id="104609"/>
    <lineage>
        <taxon>Bacteria</taxon>
        <taxon>Pseudomonadati</taxon>
        <taxon>Pseudomonadota</taxon>
        <taxon>Gammaproteobacteria</taxon>
        <taxon>Vibrionales</taxon>
        <taxon>Vibrionaceae</taxon>
        <taxon>Vibrio</taxon>
    </lineage>
</organism>
<name>A0AAV5NZT4_9VIBR</name>
<dbReference type="RefSeq" id="WP_126606659.1">
    <property type="nucleotide sequence ID" value="NZ_AP025145.1"/>
</dbReference>
<protein>
    <submittedName>
        <fullName evidence="1">Uncharacterized protein</fullName>
    </submittedName>
</protein>
<accession>A0AAV5NZT4</accession>
<dbReference type="AlphaFoldDB" id="A0AAV5NZT4"/>
<evidence type="ECO:0000313" key="2">
    <source>
        <dbReference type="Proteomes" id="UP001156690"/>
    </source>
</evidence>
<proteinExistence type="predicted"/>
<dbReference type="EMBL" id="BSNX01000075">
    <property type="protein sequence ID" value="GLQ75833.1"/>
    <property type="molecule type" value="Genomic_DNA"/>
</dbReference>
<comment type="caution">
    <text evidence="1">The sequence shown here is derived from an EMBL/GenBank/DDBJ whole genome shotgun (WGS) entry which is preliminary data.</text>
</comment>
<reference evidence="2" key="1">
    <citation type="journal article" date="2019" name="Int. J. Syst. Evol. Microbiol.">
        <title>The Global Catalogue of Microorganisms (GCM) 10K type strain sequencing project: providing services to taxonomists for standard genome sequencing and annotation.</title>
        <authorList>
            <consortium name="The Broad Institute Genomics Platform"/>
            <consortium name="The Broad Institute Genome Sequencing Center for Infectious Disease"/>
            <person name="Wu L."/>
            <person name="Ma J."/>
        </authorList>
    </citation>
    <scope>NUCLEOTIDE SEQUENCE [LARGE SCALE GENOMIC DNA]</scope>
    <source>
        <strain evidence="2">NBRC 15640</strain>
    </source>
</reference>
<gene>
    <name evidence="1" type="ORF">GCM10007932_51960</name>
</gene>